<dbReference type="EnsemblMetazoa" id="CapteT224731">
    <property type="protein sequence ID" value="CapteP224731"/>
    <property type="gene ID" value="CapteG224731"/>
</dbReference>
<dbReference type="GO" id="GO:0005886">
    <property type="term" value="C:plasma membrane"/>
    <property type="evidence" value="ECO:0007669"/>
    <property type="project" value="TreeGrafter"/>
</dbReference>
<sequence>MGDPWYSLGPSILGKIGYEDGVGWSPSESTDSWIEVDLFTDKFIEGVVMWANAGSVDLNYQTTFNIRYRSDGSDTWVYYTDVNGNKKTFMGNQIESEVSINELQGGIVARYVRLYPLSSEGNLFIRWELLACSKYVQPFMDHLTGPQSKYFDGSTNSCLKTTDSVNNQIRMQWKGLITNYNVMNLAINGRSLICSHHFIKVGIEVNSVGCNAQYAMCKIEGSGVDGTCHAVCGLRDGQVGLPYNLLLMVTGDGAELCDVSMSQLPAGSIVISDWFTFLQGILAQ</sequence>
<reference evidence="10" key="1">
    <citation type="submission" date="2012-12" db="EMBL/GenBank/DDBJ databases">
        <authorList>
            <person name="Hellsten U."/>
            <person name="Grimwood J."/>
            <person name="Chapman J.A."/>
            <person name="Shapiro H."/>
            <person name="Aerts A."/>
            <person name="Otillar R.P."/>
            <person name="Terry A.Y."/>
            <person name="Boore J.L."/>
            <person name="Simakov O."/>
            <person name="Marletaz F."/>
            <person name="Cho S.-J."/>
            <person name="Edsinger-Gonzales E."/>
            <person name="Havlak P."/>
            <person name="Kuo D.-H."/>
            <person name="Larsson T."/>
            <person name="Lv J."/>
            <person name="Arendt D."/>
            <person name="Savage R."/>
            <person name="Osoegawa K."/>
            <person name="de Jong P."/>
            <person name="Lindberg D.R."/>
            <person name="Seaver E.C."/>
            <person name="Weisblat D.A."/>
            <person name="Putnam N.H."/>
            <person name="Grigoriev I.V."/>
            <person name="Rokhsar D.S."/>
        </authorList>
    </citation>
    <scope>NUCLEOTIDE SEQUENCE</scope>
    <source>
        <strain evidence="10">I ESC-2004</strain>
    </source>
</reference>
<name>R7VJD5_CAPTE</name>
<accession>R7VJD5</accession>
<dbReference type="HOGENOM" id="CLU_053033_0_0_1"/>
<dbReference type="GO" id="GO:0005576">
    <property type="term" value="C:extracellular region"/>
    <property type="evidence" value="ECO:0007669"/>
    <property type="project" value="UniProtKB-SubCell"/>
</dbReference>
<proteinExistence type="predicted"/>
<dbReference type="Gene3D" id="2.60.120.260">
    <property type="entry name" value="Galactose-binding domain-like"/>
    <property type="match status" value="1"/>
</dbReference>
<dbReference type="SMART" id="SM00231">
    <property type="entry name" value="FA58C"/>
    <property type="match status" value="1"/>
</dbReference>
<dbReference type="GO" id="GO:0012505">
    <property type="term" value="C:endomembrane system"/>
    <property type="evidence" value="ECO:0007669"/>
    <property type="project" value="UniProtKB-SubCell"/>
</dbReference>
<comment type="subcellular location">
    <subcellularLocation>
        <location evidence="1">Endomembrane system</location>
        <topology evidence="1">Peripheral membrane protein</topology>
    </subcellularLocation>
    <subcellularLocation>
        <location evidence="2">Secreted</location>
    </subcellularLocation>
</comment>
<dbReference type="PANTHER" id="PTHR46806">
    <property type="entry name" value="F5/8 TYPE C DOMAIN-CONTAINING PROTEIN"/>
    <property type="match status" value="1"/>
</dbReference>
<keyword evidence="5" id="KW-0472">Membrane</keyword>
<dbReference type="GO" id="GO:0038023">
    <property type="term" value="F:signaling receptor activity"/>
    <property type="evidence" value="ECO:0007669"/>
    <property type="project" value="TreeGrafter"/>
</dbReference>
<feature type="domain" description="F5/8 type C" evidence="7">
    <location>
        <begin position="1"/>
        <end position="132"/>
    </location>
</feature>
<protein>
    <recommendedName>
        <fullName evidence="7">F5/8 type C domain-containing protein</fullName>
    </recommendedName>
</protein>
<dbReference type="STRING" id="283909.R7VJD5"/>
<evidence type="ECO:0000256" key="5">
    <source>
        <dbReference type="ARBA" id="ARBA00023136"/>
    </source>
</evidence>
<organism evidence="8">
    <name type="scientific">Capitella teleta</name>
    <name type="common">Polychaete worm</name>
    <dbReference type="NCBI Taxonomy" id="283909"/>
    <lineage>
        <taxon>Eukaryota</taxon>
        <taxon>Metazoa</taxon>
        <taxon>Spiralia</taxon>
        <taxon>Lophotrochozoa</taxon>
        <taxon>Annelida</taxon>
        <taxon>Polychaeta</taxon>
        <taxon>Sedentaria</taxon>
        <taxon>Scolecida</taxon>
        <taxon>Capitellidae</taxon>
        <taxon>Capitella</taxon>
    </lineage>
</organism>
<dbReference type="EMBL" id="AMQN01017468">
    <property type="status" value="NOT_ANNOTATED_CDS"/>
    <property type="molecule type" value="Genomic_DNA"/>
</dbReference>
<dbReference type="GO" id="GO:0007155">
    <property type="term" value="P:cell adhesion"/>
    <property type="evidence" value="ECO:0007669"/>
    <property type="project" value="UniProtKB-KW"/>
</dbReference>
<keyword evidence="10" id="KW-1185">Reference proteome</keyword>
<evidence type="ECO:0000256" key="4">
    <source>
        <dbReference type="ARBA" id="ARBA00022889"/>
    </source>
</evidence>
<evidence type="ECO:0000256" key="2">
    <source>
        <dbReference type="ARBA" id="ARBA00004613"/>
    </source>
</evidence>
<dbReference type="SUPFAM" id="SSF49785">
    <property type="entry name" value="Galactose-binding domain-like"/>
    <property type="match status" value="1"/>
</dbReference>
<keyword evidence="4" id="KW-0130">Cell adhesion</keyword>
<evidence type="ECO:0000313" key="8">
    <source>
        <dbReference type="EMBL" id="ELU16466.1"/>
    </source>
</evidence>
<dbReference type="PANTHER" id="PTHR46806:SF5">
    <property type="entry name" value="F5_8 TYPE C DOMAIN-CONTAINING PROTEIN"/>
    <property type="match status" value="1"/>
</dbReference>
<dbReference type="InterPro" id="IPR000421">
    <property type="entry name" value="FA58C"/>
</dbReference>
<keyword evidence="6" id="KW-1015">Disulfide bond</keyword>
<dbReference type="AlphaFoldDB" id="R7VJD5"/>
<reference evidence="9" key="3">
    <citation type="submission" date="2015-06" db="UniProtKB">
        <authorList>
            <consortium name="EnsemblMetazoa"/>
        </authorList>
    </citation>
    <scope>IDENTIFICATION</scope>
</reference>
<evidence type="ECO:0000256" key="1">
    <source>
        <dbReference type="ARBA" id="ARBA00004184"/>
    </source>
</evidence>
<keyword evidence="3" id="KW-0964">Secreted</keyword>
<evidence type="ECO:0000313" key="9">
    <source>
        <dbReference type="EnsemblMetazoa" id="CapteP224731"/>
    </source>
</evidence>
<gene>
    <name evidence="8" type="ORF">CAPTEDRAFT_224731</name>
</gene>
<evidence type="ECO:0000259" key="7">
    <source>
        <dbReference type="PROSITE" id="PS50022"/>
    </source>
</evidence>
<dbReference type="EMBL" id="KB293151">
    <property type="protein sequence ID" value="ELU16466.1"/>
    <property type="molecule type" value="Genomic_DNA"/>
</dbReference>
<dbReference type="InterPro" id="IPR050633">
    <property type="entry name" value="Neuropilin_MCO_CoagFactor"/>
</dbReference>
<evidence type="ECO:0000313" key="10">
    <source>
        <dbReference type="Proteomes" id="UP000014760"/>
    </source>
</evidence>
<dbReference type="InterPro" id="IPR008979">
    <property type="entry name" value="Galactose-bd-like_sf"/>
</dbReference>
<evidence type="ECO:0000256" key="3">
    <source>
        <dbReference type="ARBA" id="ARBA00022525"/>
    </source>
</evidence>
<dbReference type="OrthoDB" id="6071166at2759"/>
<evidence type="ECO:0000256" key="6">
    <source>
        <dbReference type="ARBA" id="ARBA00023157"/>
    </source>
</evidence>
<dbReference type="Pfam" id="PF00754">
    <property type="entry name" value="F5_F8_type_C"/>
    <property type="match status" value="1"/>
</dbReference>
<dbReference type="Proteomes" id="UP000014760">
    <property type="component" value="Unassembled WGS sequence"/>
</dbReference>
<reference evidence="8 10" key="2">
    <citation type="journal article" date="2013" name="Nature">
        <title>Insights into bilaterian evolution from three spiralian genomes.</title>
        <authorList>
            <person name="Simakov O."/>
            <person name="Marletaz F."/>
            <person name="Cho S.J."/>
            <person name="Edsinger-Gonzales E."/>
            <person name="Havlak P."/>
            <person name="Hellsten U."/>
            <person name="Kuo D.H."/>
            <person name="Larsson T."/>
            <person name="Lv J."/>
            <person name="Arendt D."/>
            <person name="Savage R."/>
            <person name="Osoegawa K."/>
            <person name="de Jong P."/>
            <person name="Grimwood J."/>
            <person name="Chapman J.A."/>
            <person name="Shapiro H."/>
            <person name="Aerts A."/>
            <person name="Otillar R.P."/>
            <person name="Terry A.Y."/>
            <person name="Boore J.L."/>
            <person name="Grigoriev I.V."/>
            <person name="Lindberg D.R."/>
            <person name="Seaver E.C."/>
            <person name="Weisblat D.A."/>
            <person name="Putnam N.H."/>
            <person name="Rokhsar D.S."/>
        </authorList>
    </citation>
    <scope>NUCLEOTIDE SEQUENCE</scope>
    <source>
        <strain evidence="8 10">I ESC-2004</strain>
    </source>
</reference>
<dbReference type="PROSITE" id="PS50022">
    <property type="entry name" value="FA58C_3"/>
    <property type="match status" value="1"/>
</dbReference>